<organism evidence="2 3">
    <name type="scientific">Macrostomum lignano</name>
    <dbReference type="NCBI Taxonomy" id="282301"/>
    <lineage>
        <taxon>Eukaryota</taxon>
        <taxon>Metazoa</taxon>
        <taxon>Spiralia</taxon>
        <taxon>Lophotrochozoa</taxon>
        <taxon>Platyhelminthes</taxon>
        <taxon>Rhabditophora</taxon>
        <taxon>Macrostomorpha</taxon>
        <taxon>Macrostomida</taxon>
        <taxon>Macrostomidae</taxon>
        <taxon>Macrostomum</taxon>
    </lineage>
</organism>
<feature type="transmembrane region" description="Helical" evidence="1">
    <location>
        <begin position="374"/>
        <end position="391"/>
    </location>
</feature>
<dbReference type="WBParaSite" id="maker-unitig_22454-snap-gene-0.1-mRNA-1">
    <property type="protein sequence ID" value="maker-unitig_22454-snap-gene-0.1-mRNA-1"/>
    <property type="gene ID" value="maker-unitig_22454-snap-gene-0.1"/>
</dbReference>
<name>A0A1I8F7R3_9PLAT</name>
<protein>
    <submittedName>
        <fullName evidence="3">Transmembrane protein 44</fullName>
    </submittedName>
</protein>
<reference evidence="3" key="1">
    <citation type="submission" date="2016-11" db="UniProtKB">
        <authorList>
            <consortium name="WormBaseParasite"/>
        </authorList>
    </citation>
    <scope>IDENTIFICATION</scope>
</reference>
<keyword evidence="1" id="KW-0472">Membrane</keyword>
<evidence type="ECO:0000313" key="3">
    <source>
        <dbReference type="WBParaSite" id="maker-unitig_22454-snap-gene-0.1-mRNA-1"/>
    </source>
</evidence>
<dbReference type="Proteomes" id="UP000095280">
    <property type="component" value="Unplaced"/>
</dbReference>
<sequence length="434" mass="47548">TEATGLGHVALISIGGWRSRPRAVALPLTSHRLGPHSAAQCPVGFGQSHHRCIVWCKQLVIALCRSLFSTAAAVAVTQSVVAEFRRHLCHRRRLDLNSILKSAKPASDESGRWFYRDLADPRHPLEAIRAMRRVNQCFDSMWPTAGSLPPSGLHRRLGRIDCRRRRRAAASKPPLLWLLWDRLRIRQTEVLFELGESSEVASPAACLQLWPVSANLSPLSQHQTRSPPRSRVSLLSAADPVNAAWSGYEAQLRSNKLRSPGRQWSGILAQETAARENRHSLLKVGETSSSSNSNSSSADMRSHQSNLSAVCSILTCLCGPRCLCGQSFAIWSGLCQWPIRTTVLSIAFALIYALDSMLGGGLRDWRFYAPPMRLSWPMAVCLSVLLGTAASQLHGNYVGLNRLILLLLGACTAARALLSSGYLSSGAPIRAKKD</sequence>
<keyword evidence="1" id="KW-0812">Transmembrane</keyword>
<feature type="transmembrane region" description="Helical" evidence="1">
    <location>
        <begin position="403"/>
        <end position="423"/>
    </location>
</feature>
<evidence type="ECO:0000256" key="1">
    <source>
        <dbReference type="SAM" id="Phobius"/>
    </source>
</evidence>
<accession>A0A1I8F7R3</accession>
<keyword evidence="2" id="KW-1185">Reference proteome</keyword>
<dbReference type="AlphaFoldDB" id="A0A1I8F7R3"/>
<evidence type="ECO:0000313" key="2">
    <source>
        <dbReference type="Proteomes" id="UP000095280"/>
    </source>
</evidence>
<feature type="transmembrane region" description="Helical" evidence="1">
    <location>
        <begin position="337"/>
        <end position="354"/>
    </location>
</feature>
<keyword evidence="1" id="KW-1133">Transmembrane helix</keyword>
<proteinExistence type="predicted"/>